<evidence type="ECO:0000313" key="1">
    <source>
        <dbReference type="EMBL" id="KAJ7654777.1"/>
    </source>
</evidence>
<dbReference type="EMBL" id="JARKIE010000318">
    <property type="protein sequence ID" value="KAJ7654777.1"/>
    <property type="molecule type" value="Genomic_DNA"/>
</dbReference>
<comment type="caution">
    <text evidence="1">The sequence shown here is derived from an EMBL/GenBank/DDBJ whole genome shotgun (WGS) entry which is preliminary data.</text>
</comment>
<gene>
    <name evidence="1" type="ORF">B0H17DRAFT_381903</name>
</gene>
<name>A0AAD7CP63_MYCRO</name>
<protein>
    <submittedName>
        <fullName evidence="1">Uncharacterized protein</fullName>
    </submittedName>
</protein>
<keyword evidence="2" id="KW-1185">Reference proteome</keyword>
<proteinExistence type="predicted"/>
<reference evidence="1" key="1">
    <citation type="submission" date="2023-03" db="EMBL/GenBank/DDBJ databases">
        <title>Massive genome expansion in bonnet fungi (Mycena s.s.) driven by repeated elements and novel gene families across ecological guilds.</title>
        <authorList>
            <consortium name="Lawrence Berkeley National Laboratory"/>
            <person name="Harder C.B."/>
            <person name="Miyauchi S."/>
            <person name="Viragh M."/>
            <person name="Kuo A."/>
            <person name="Thoen E."/>
            <person name="Andreopoulos B."/>
            <person name="Lu D."/>
            <person name="Skrede I."/>
            <person name="Drula E."/>
            <person name="Henrissat B."/>
            <person name="Morin E."/>
            <person name="Kohler A."/>
            <person name="Barry K."/>
            <person name="LaButti K."/>
            <person name="Morin E."/>
            <person name="Salamov A."/>
            <person name="Lipzen A."/>
            <person name="Mereny Z."/>
            <person name="Hegedus B."/>
            <person name="Baldrian P."/>
            <person name="Stursova M."/>
            <person name="Weitz H."/>
            <person name="Taylor A."/>
            <person name="Grigoriev I.V."/>
            <person name="Nagy L.G."/>
            <person name="Martin F."/>
            <person name="Kauserud H."/>
        </authorList>
    </citation>
    <scope>NUCLEOTIDE SEQUENCE</scope>
    <source>
        <strain evidence="1">CBHHK067</strain>
    </source>
</reference>
<evidence type="ECO:0000313" key="2">
    <source>
        <dbReference type="Proteomes" id="UP001221757"/>
    </source>
</evidence>
<accession>A0AAD7CP63</accession>
<dbReference type="Proteomes" id="UP001221757">
    <property type="component" value="Unassembled WGS sequence"/>
</dbReference>
<organism evidence="1 2">
    <name type="scientific">Mycena rosella</name>
    <name type="common">Pink bonnet</name>
    <name type="synonym">Agaricus rosellus</name>
    <dbReference type="NCBI Taxonomy" id="1033263"/>
    <lineage>
        <taxon>Eukaryota</taxon>
        <taxon>Fungi</taxon>
        <taxon>Dikarya</taxon>
        <taxon>Basidiomycota</taxon>
        <taxon>Agaricomycotina</taxon>
        <taxon>Agaricomycetes</taxon>
        <taxon>Agaricomycetidae</taxon>
        <taxon>Agaricales</taxon>
        <taxon>Marasmiineae</taxon>
        <taxon>Mycenaceae</taxon>
        <taxon>Mycena</taxon>
    </lineage>
</organism>
<sequence>MERNEILLVSRQRGVFMYPPWKERCNAQTQTLLAVFLLIRFLLQSVSEPPLILHFTSKSHAPSRSHSAFLSDWFEPESPPPGLLIYFGGGASLSSNELISTPAPRRCIPRTHPLLTHKFCASPRNPPPR</sequence>
<dbReference type="AlphaFoldDB" id="A0AAD7CP63"/>